<dbReference type="Gene3D" id="3.40.50.620">
    <property type="entry name" value="HUPs"/>
    <property type="match status" value="2"/>
</dbReference>
<evidence type="ECO:0000259" key="14">
    <source>
        <dbReference type="Pfam" id="PF08264"/>
    </source>
</evidence>
<organism evidence="15 16">
    <name type="scientific">Campylobacter mucosalis CCUG 21559</name>
    <dbReference type="NCBI Taxonomy" id="1032067"/>
    <lineage>
        <taxon>Bacteria</taxon>
        <taxon>Pseudomonadati</taxon>
        <taxon>Campylobacterota</taxon>
        <taxon>Epsilonproteobacteria</taxon>
        <taxon>Campylobacterales</taxon>
        <taxon>Campylobacteraceae</taxon>
        <taxon>Campylobacter</taxon>
    </lineage>
</organism>
<dbReference type="CDD" id="cd00818">
    <property type="entry name" value="IleRS_core"/>
    <property type="match status" value="1"/>
</dbReference>
<dbReference type="InterPro" id="IPR033708">
    <property type="entry name" value="Anticodon_Ile_BEm"/>
</dbReference>
<keyword evidence="5 12" id="KW-0547">Nucleotide-binding</keyword>
<evidence type="ECO:0000256" key="6">
    <source>
        <dbReference type="ARBA" id="ARBA00022833"/>
    </source>
</evidence>
<dbReference type="GO" id="GO:0004822">
    <property type="term" value="F:isoleucine-tRNA ligase activity"/>
    <property type="evidence" value="ECO:0007669"/>
    <property type="project" value="UniProtKB-UniRule"/>
</dbReference>
<sequence>MDYKDTLLLPTTEFPMRANLPENESKRINSWHNERKIYEKMKQNRKNTEKFFAIHDGPPYANGHLHIGHALNKILKDIITKTHYFFGENIRYVPGWDCHGLPIEQQVEVKLGEKKKSLSKSEIREYCRAHAREFIKIQSDEFKSLGVIGDFENPYLTMKFEFEADIYRALCEIAKKGLLIERSKPVYWSWAARSALAEAEVEYEDKEDHSIYVAFNLDTDALNKLDVKEASAVIWTTTPWTLPANQAISLNPNEIYVLTAENLIFAKALLENLVKLGLTDGEIKQEFKAQEIEKLHAINPLNDRKSQFLLGEHVTTDGGTGLVHTAPGHGEDDYYVCLKNGISEVLMPVDDGGLYDETLKAKGLFRADVVDEFVGLHIFKANEKILEILGKNLLHASKFTHSYPHCWRTHKPVIYRATKQWFITMDEAKLGSKTLREVALNELENVKFYPASGVKRIGSMIQNRPDWCISRQRDWGVPIAFFRDKATKEPIFDADVLDYVAKIFDVKGADAWWDLEISQLLNPASKYKPENLEKVMDILDVWFDSGSTWQAVLQSQNYDSGAYPASMYLEGSDQHRGWFQSSLLVSTAVNEKAPYKAVLTHGFTVDSKGEKMSKSKGNVIAPQDVAKEHGVEILRLWVGLSDYSGDLKIGDNILKQVSEQYRKIRNTIRFLLANVNDLDEITTDFNLLDKWILSRAKRAFDEAERAFRSYDFSKGFNVLLNFLSADLSGIYLDICKDRLYCDSKNGKQRRSAQSAMALITRSLLPLLAPTLTYTIDEVMDYAPKIIKQNFKDAFDLVYEPLNFDFSVDDELILLSRAKFFELIDVLKKDKVIKSTLELDLQTSSAKILALDSTDISDFYMVSRVNKIDEAKALAEFEIDSVKFKIVLSTAHKCPRCWKFVSVSENEPCDRCAKVLSSVC</sequence>
<dbReference type="SUPFAM" id="SSF52374">
    <property type="entry name" value="Nucleotidylyl transferase"/>
    <property type="match status" value="1"/>
</dbReference>
<evidence type="ECO:0000256" key="3">
    <source>
        <dbReference type="ARBA" id="ARBA00022598"/>
    </source>
</evidence>
<feature type="binding site" evidence="12">
    <location>
        <position position="908"/>
    </location>
    <ligand>
        <name>Zn(2+)</name>
        <dbReference type="ChEBI" id="CHEBI:29105"/>
    </ligand>
</feature>
<evidence type="ECO:0000313" key="15">
    <source>
        <dbReference type="EMBL" id="QCD44725.1"/>
    </source>
</evidence>
<dbReference type="Gene3D" id="1.10.730.20">
    <property type="match status" value="1"/>
</dbReference>
<dbReference type="Pfam" id="PF08264">
    <property type="entry name" value="Anticodon_1"/>
    <property type="match status" value="1"/>
</dbReference>
<dbReference type="GO" id="GO:0002161">
    <property type="term" value="F:aminoacyl-tRNA deacylase activity"/>
    <property type="evidence" value="ECO:0007669"/>
    <property type="project" value="InterPro"/>
</dbReference>
<evidence type="ECO:0000256" key="11">
    <source>
        <dbReference type="ARBA" id="ARBA00048359"/>
    </source>
</evidence>
<protein>
    <recommendedName>
        <fullName evidence="12">Isoleucine--tRNA ligase</fullName>
        <ecNumber evidence="12">6.1.1.5</ecNumber>
    </recommendedName>
    <alternativeName>
        <fullName evidence="12">Isoleucyl-tRNA synthetase</fullName>
        <shortName evidence="12">IleRS</shortName>
    </alternativeName>
</protein>
<dbReference type="InterPro" id="IPR002301">
    <property type="entry name" value="Ile-tRNA-ligase"/>
</dbReference>
<evidence type="ECO:0000313" key="16">
    <source>
        <dbReference type="Proteomes" id="UP000503264"/>
    </source>
</evidence>
<dbReference type="PRINTS" id="PR00984">
    <property type="entry name" value="TRNASYNTHILE"/>
</dbReference>
<gene>
    <name evidence="12 15" type="primary">ileS</name>
    <name evidence="15" type="ORF">CMUC_0936</name>
</gene>
<dbReference type="HAMAP" id="MF_02002">
    <property type="entry name" value="Ile_tRNA_synth_type1"/>
    <property type="match status" value="1"/>
</dbReference>
<dbReference type="PANTHER" id="PTHR42765:SF1">
    <property type="entry name" value="ISOLEUCINE--TRNA LIGASE, MITOCHONDRIAL"/>
    <property type="match status" value="1"/>
</dbReference>
<comment type="cofactor">
    <cofactor evidence="12">
        <name>Zn(2+)</name>
        <dbReference type="ChEBI" id="CHEBI:29105"/>
    </cofactor>
    <text evidence="12">Binds 1 zinc ion per subunit.</text>
</comment>
<evidence type="ECO:0000256" key="2">
    <source>
        <dbReference type="ARBA" id="ARBA00022490"/>
    </source>
</evidence>
<dbReference type="NCBIfam" id="TIGR00392">
    <property type="entry name" value="ileS"/>
    <property type="match status" value="1"/>
</dbReference>
<evidence type="ECO:0000256" key="5">
    <source>
        <dbReference type="ARBA" id="ARBA00022741"/>
    </source>
</evidence>
<dbReference type="InterPro" id="IPR002300">
    <property type="entry name" value="aa-tRNA-synth_Ia"/>
</dbReference>
<proteinExistence type="inferred from homology"/>
<evidence type="ECO:0000256" key="4">
    <source>
        <dbReference type="ARBA" id="ARBA00022723"/>
    </source>
</evidence>
<comment type="subcellular location">
    <subcellularLocation>
        <location evidence="12">Cytoplasm</location>
    </subcellularLocation>
</comment>
<feature type="short sequence motif" description="'KMSKS' region" evidence="12">
    <location>
        <begin position="611"/>
        <end position="615"/>
    </location>
</feature>
<dbReference type="InterPro" id="IPR009080">
    <property type="entry name" value="tRNAsynth_Ia_anticodon-bd"/>
</dbReference>
<keyword evidence="3 12" id="KW-0436">Ligase</keyword>
<evidence type="ECO:0000256" key="12">
    <source>
        <dbReference type="HAMAP-Rule" id="MF_02002"/>
    </source>
</evidence>
<dbReference type="FunFam" id="3.40.50.620:FF:000092">
    <property type="entry name" value="Isoleucine--tRNA ligase"/>
    <property type="match status" value="1"/>
</dbReference>
<dbReference type="EC" id="6.1.1.5" evidence="12"/>
<keyword evidence="2 12" id="KW-0963">Cytoplasm</keyword>
<keyword evidence="4 12" id="KW-0479">Metal-binding</keyword>
<comment type="function">
    <text evidence="10 12">Catalyzes the attachment of isoleucine to tRNA(Ile). As IleRS can inadvertently accommodate and process structurally similar amino acids such as valine, to avoid such errors it has two additional distinct tRNA(Ile)-dependent editing activities. One activity is designated as 'pretransfer' editing and involves the hydrolysis of activated Val-AMP. The other activity is designated 'posttransfer' editing and involves deacylation of mischarged Val-tRNA(Ile).</text>
</comment>
<dbReference type="GO" id="GO:0008270">
    <property type="term" value="F:zinc ion binding"/>
    <property type="evidence" value="ECO:0007669"/>
    <property type="project" value="UniProtKB-UniRule"/>
</dbReference>
<dbReference type="InterPro" id="IPR050081">
    <property type="entry name" value="Ile-tRNA_ligase"/>
</dbReference>
<evidence type="ECO:0000256" key="9">
    <source>
        <dbReference type="ARBA" id="ARBA00023146"/>
    </source>
</evidence>
<dbReference type="Proteomes" id="UP000503264">
    <property type="component" value="Chromosome"/>
</dbReference>
<dbReference type="SUPFAM" id="SSF50677">
    <property type="entry name" value="ValRS/IleRS/LeuRS editing domain"/>
    <property type="match status" value="1"/>
</dbReference>
<feature type="binding site" evidence="12">
    <location>
        <position position="911"/>
    </location>
    <ligand>
        <name>Zn(2+)</name>
        <dbReference type="ChEBI" id="CHEBI:29105"/>
    </ligand>
</feature>
<feature type="binding site" evidence="12">
    <location>
        <position position="614"/>
    </location>
    <ligand>
        <name>ATP</name>
        <dbReference type="ChEBI" id="CHEBI:30616"/>
    </ligand>
</feature>
<feature type="domain" description="Methionyl/Valyl/Leucyl/Isoleucyl-tRNA synthetase anticodon-binding" evidence="14">
    <location>
        <begin position="689"/>
        <end position="837"/>
    </location>
</feature>
<dbReference type="InterPro" id="IPR001412">
    <property type="entry name" value="aa-tRNA-synth_I_CS"/>
</dbReference>
<dbReference type="InterPro" id="IPR014729">
    <property type="entry name" value="Rossmann-like_a/b/a_fold"/>
</dbReference>
<dbReference type="SUPFAM" id="SSF47323">
    <property type="entry name" value="Anticodon-binding domain of a subclass of class I aminoacyl-tRNA synthetases"/>
    <property type="match status" value="1"/>
</dbReference>
<dbReference type="GO" id="GO:0006428">
    <property type="term" value="P:isoleucyl-tRNA aminoacylation"/>
    <property type="evidence" value="ECO:0007669"/>
    <property type="project" value="UniProtKB-UniRule"/>
</dbReference>
<keyword evidence="8 12" id="KW-0648">Protein biosynthesis</keyword>
<dbReference type="Gene3D" id="3.90.740.10">
    <property type="entry name" value="Valyl/Leucyl/Isoleucyl-tRNA synthetase, editing domain"/>
    <property type="match status" value="1"/>
</dbReference>
<comment type="similarity">
    <text evidence="1 12">Belongs to the class-I aminoacyl-tRNA synthetase family. IleS type 1 subfamily.</text>
</comment>
<keyword evidence="9 12" id="KW-0030">Aminoacyl-tRNA synthetase</keyword>
<dbReference type="GO" id="GO:0005524">
    <property type="term" value="F:ATP binding"/>
    <property type="evidence" value="ECO:0007669"/>
    <property type="project" value="UniProtKB-UniRule"/>
</dbReference>
<dbReference type="GO" id="GO:0005829">
    <property type="term" value="C:cytosol"/>
    <property type="evidence" value="ECO:0007669"/>
    <property type="project" value="TreeGrafter"/>
</dbReference>
<name>A0A6G5QGA9_9BACT</name>
<dbReference type="GO" id="GO:0000049">
    <property type="term" value="F:tRNA binding"/>
    <property type="evidence" value="ECO:0007669"/>
    <property type="project" value="InterPro"/>
</dbReference>
<accession>A0A6G5QGA9</accession>
<keyword evidence="7 12" id="KW-0067">ATP-binding</keyword>
<feature type="short sequence motif" description="'HIGH' region" evidence="12">
    <location>
        <begin position="59"/>
        <end position="69"/>
    </location>
</feature>
<comment type="catalytic activity">
    <reaction evidence="11 12">
        <text>tRNA(Ile) + L-isoleucine + ATP = L-isoleucyl-tRNA(Ile) + AMP + diphosphate</text>
        <dbReference type="Rhea" id="RHEA:11060"/>
        <dbReference type="Rhea" id="RHEA-COMP:9666"/>
        <dbReference type="Rhea" id="RHEA-COMP:9695"/>
        <dbReference type="ChEBI" id="CHEBI:30616"/>
        <dbReference type="ChEBI" id="CHEBI:33019"/>
        <dbReference type="ChEBI" id="CHEBI:58045"/>
        <dbReference type="ChEBI" id="CHEBI:78442"/>
        <dbReference type="ChEBI" id="CHEBI:78528"/>
        <dbReference type="ChEBI" id="CHEBI:456215"/>
        <dbReference type="EC" id="6.1.1.5"/>
    </reaction>
</comment>
<evidence type="ECO:0000256" key="7">
    <source>
        <dbReference type="ARBA" id="ARBA00022840"/>
    </source>
</evidence>
<dbReference type="AlphaFoldDB" id="A0A6G5QGA9"/>
<evidence type="ECO:0000256" key="1">
    <source>
        <dbReference type="ARBA" id="ARBA00006887"/>
    </source>
</evidence>
<dbReference type="Pfam" id="PF00133">
    <property type="entry name" value="tRNA-synt_1"/>
    <property type="match status" value="1"/>
</dbReference>
<dbReference type="RefSeq" id="WP_171993720.1">
    <property type="nucleotide sequence ID" value="NZ_CP012542.1"/>
</dbReference>
<feature type="binding site" evidence="12">
    <location>
        <position position="896"/>
    </location>
    <ligand>
        <name>Zn(2+)</name>
        <dbReference type="ChEBI" id="CHEBI:29105"/>
    </ligand>
</feature>
<dbReference type="InterPro" id="IPR009008">
    <property type="entry name" value="Val/Leu/Ile-tRNA-synth_edit"/>
</dbReference>
<dbReference type="PANTHER" id="PTHR42765">
    <property type="entry name" value="SOLEUCYL-TRNA SYNTHETASE"/>
    <property type="match status" value="1"/>
</dbReference>
<dbReference type="PROSITE" id="PS00178">
    <property type="entry name" value="AA_TRNA_LIGASE_I"/>
    <property type="match status" value="1"/>
</dbReference>
<feature type="binding site" evidence="12">
    <location>
        <position position="893"/>
    </location>
    <ligand>
        <name>Zn(2+)</name>
        <dbReference type="ChEBI" id="CHEBI:29105"/>
    </ligand>
</feature>
<feature type="binding site" evidence="12">
    <location>
        <position position="570"/>
    </location>
    <ligand>
        <name>L-isoleucyl-5'-AMP</name>
        <dbReference type="ChEBI" id="CHEBI:178002"/>
    </ligand>
</feature>
<evidence type="ECO:0000256" key="10">
    <source>
        <dbReference type="ARBA" id="ARBA00025217"/>
    </source>
</evidence>
<comment type="subunit">
    <text evidence="12">Monomer.</text>
</comment>
<dbReference type="InterPro" id="IPR013155">
    <property type="entry name" value="M/V/L/I-tRNA-synth_anticd-bd"/>
</dbReference>
<dbReference type="InterPro" id="IPR023585">
    <property type="entry name" value="Ile-tRNA-ligase_type1"/>
</dbReference>
<feature type="domain" description="Aminoacyl-tRNA synthetase class Ia" evidence="13">
    <location>
        <begin position="29"/>
        <end position="649"/>
    </location>
</feature>
<keyword evidence="16" id="KW-1185">Reference proteome</keyword>
<reference evidence="15 16" key="1">
    <citation type="submission" date="2016-07" db="EMBL/GenBank/DDBJ databases">
        <title>Comparative genomics of the Campylobacter concisus group.</title>
        <authorList>
            <person name="Miller W.G."/>
            <person name="Yee E."/>
            <person name="Chapman M.H."/>
            <person name="Huynh S."/>
            <person name="Bono J.L."/>
            <person name="On S.L.W."/>
            <person name="StLeger J."/>
            <person name="Foster G."/>
            <person name="Parker C.T."/>
        </authorList>
    </citation>
    <scope>NUCLEOTIDE SEQUENCE [LARGE SCALE GENOMIC DNA]</scope>
    <source>
        <strain evidence="15 16">CCUG 21559</strain>
    </source>
</reference>
<dbReference type="CDD" id="cd07960">
    <property type="entry name" value="Anticodon_Ia_Ile_BEm"/>
    <property type="match status" value="1"/>
</dbReference>
<keyword evidence="6 12" id="KW-0862">Zinc</keyword>
<evidence type="ECO:0000256" key="8">
    <source>
        <dbReference type="ARBA" id="ARBA00022917"/>
    </source>
</evidence>
<dbReference type="EMBL" id="CP012542">
    <property type="protein sequence ID" value="QCD44725.1"/>
    <property type="molecule type" value="Genomic_DNA"/>
</dbReference>
<comment type="domain">
    <text evidence="12">IleRS has two distinct active sites: one for aminoacylation and one for editing. The misactivated valine is translocated from the active site to the editing site, which sterically excludes the correctly activated isoleucine. The single editing site contains two valyl binding pockets, one specific for each substrate (Val-AMP or Val-tRNA(Ile)).</text>
</comment>
<evidence type="ECO:0000259" key="13">
    <source>
        <dbReference type="Pfam" id="PF00133"/>
    </source>
</evidence>